<keyword evidence="3 5" id="KW-0067">ATP-binding</keyword>
<dbReference type="PANTHER" id="PTHR43023:SF3">
    <property type="entry name" value="PROTEIN TRIGALACTOSYLDIACYLGLYCEROL 3, CHLOROPLASTIC"/>
    <property type="match status" value="1"/>
</dbReference>
<keyword evidence="2" id="KW-0547">Nucleotide-binding</keyword>
<dbReference type="InterPro" id="IPR027417">
    <property type="entry name" value="P-loop_NTPase"/>
</dbReference>
<dbReference type="PROSITE" id="PS00211">
    <property type="entry name" value="ABC_TRANSPORTER_1"/>
    <property type="match status" value="1"/>
</dbReference>
<name>A0A8J6NZC3_9BACT</name>
<feature type="domain" description="ABC transporter" evidence="4">
    <location>
        <begin position="7"/>
        <end position="243"/>
    </location>
</feature>
<sequence length="251" mass="27584">MEKQKTIRVTNLSARYDEEVILDNISLDVFEGEILVILGGSGCGKSTLLKHMVGLSEPFSGQVYIDNVDITSCNDEDFRSTLRKIGVLFQGSALFGSMTIAENVALPITEYSTLSKDSINNLVRMKLCMVDLAGYENYLPSELSGGMKKRAGLARALALNPKILFLDEPTAGLDPVMSAEVDELIVKLNKSIGTTIVIVTHELDSIFSVAQRVIMLDKHTKGIIAQGDPLYLKEHSQNRLVRQFFNPSAKS</sequence>
<dbReference type="SMART" id="SM00382">
    <property type="entry name" value="AAA"/>
    <property type="match status" value="1"/>
</dbReference>
<comment type="caution">
    <text evidence="5">The sequence shown here is derived from an EMBL/GenBank/DDBJ whole genome shotgun (WGS) entry which is preliminary data.</text>
</comment>
<dbReference type="PROSITE" id="PS50893">
    <property type="entry name" value="ABC_TRANSPORTER_2"/>
    <property type="match status" value="1"/>
</dbReference>
<dbReference type="InterPro" id="IPR003593">
    <property type="entry name" value="AAA+_ATPase"/>
</dbReference>
<dbReference type="PANTHER" id="PTHR43023">
    <property type="entry name" value="PROTEIN TRIGALACTOSYLDIACYLGLYCEROL 3, CHLOROPLASTIC"/>
    <property type="match status" value="1"/>
</dbReference>
<proteinExistence type="predicted"/>
<evidence type="ECO:0000256" key="3">
    <source>
        <dbReference type="ARBA" id="ARBA00022840"/>
    </source>
</evidence>
<evidence type="ECO:0000256" key="2">
    <source>
        <dbReference type="ARBA" id="ARBA00022741"/>
    </source>
</evidence>
<dbReference type="InterPro" id="IPR017871">
    <property type="entry name" value="ABC_transporter-like_CS"/>
</dbReference>
<evidence type="ECO:0000313" key="5">
    <source>
        <dbReference type="EMBL" id="MBC8431343.1"/>
    </source>
</evidence>
<dbReference type="Pfam" id="PF00005">
    <property type="entry name" value="ABC_tran"/>
    <property type="match status" value="1"/>
</dbReference>
<dbReference type="InterPro" id="IPR003439">
    <property type="entry name" value="ABC_transporter-like_ATP-bd"/>
</dbReference>
<dbReference type="Proteomes" id="UP000605201">
    <property type="component" value="Unassembled WGS sequence"/>
</dbReference>
<evidence type="ECO:0000256" key="1">
    <source>
        <dbReference type="ARBA" id="ARBA00022448"/>
    </source>
</evidence>
<protein>
    <submittedName>
        <fullName evidence="5">ATP-binding cassette domain-containing protein</fullName>
    </submittedName>
</protein>
<reference evidence="5 6" key="1">
    <citation type="submission" date="2020-08" db="EMBL/GenBank/DDBJ databases">
        <title>Bridging the membrane lipid divide: bacteria of the FCB group superphylum have the potential to synthesize archaeal ether lipids.</title>
        <authorList>
            <person name="Villanueva L."/>
            <person name="Von Meijenfeldt F.A.B."/>
            <person name="Westbye A.B."/>
            <person name="Yadav S."/>
            <person name="Hopmans E.C."/>
            <person name="Dutilh B.E."/>
            <person name="Sinninghe Damste J.S."/>
        </authorList>
    </citation>
    <scope>NUCLEOTIDE SEQUENCE [LARGE SCALE GENOMIC DNA]</scope>
    <source>
        <strain evidence="5">NIOZ-UU17</strain>
    </source>
</reference>
<evidence type="ECO:0000259" key="4">
    <source>
        <dbReference type="PROSITE" id="PS50893"/>
    </source>
</evidence>
<evidence type="ECO:0000313" key="6">
    <source>
        <dbReference type="Proteomes" id="UP000605201"/>
    </source>
</evidence>
<dbReference type="AlphaFoldDB" id="A0A8J6NZC3"/>
<dbReference type="Gene3D" id="3.40.50.300">
    <property type="entry name" value="P-loop containing nucleotide triphosphate hydrolases"/>
    <property type="match status" value="1"/>
</dbReference>
<dbReference type="SUPFAM" id="SSF52540">
    <property type="entry name" value="P-loop containing nucleoside triphosphate hydrolases"/>
    <property type="match status" value="1"/>
</dbReference>
<dbReference type="EMBL" id="JACNIG010000137">
    <property type="protein sequence ID" value="MBC8431343.1"/>
    <property type="molecule type" value="Genomic_DNA"/>
</dbReference>
<organism evidence="5 6">
    <name type="scientific">Candidatus Desulfatibia vada</name>
    <dbReference type="NCBI Taxonomy" id="2841696"/>
    <lineage>
        <taxon>Bacteria</taxon>
        <taxon>Pseudomonadati</taxon>
        <taxon>Thermodesulfobacteriota</taxon>
        <taxon>Desulfobacteria</taxon>
        <taxon>Desulfobacterales</taxon>
        <taxon>Desulfobacterales incertae sedis</taxon>
        <taxon>Candidatus Desulfatibia</taxon>
    </lineage>
</organism>
<keyword evidence="1" id="KW-0813">Transport</keyword>
<accession>A0A8J6NZC3</accession>
<dbReference type="GO" id="GO:0016887">
    <property type="term" value="F:ATP hydrolysis activity"/>
    <property type="evidence" value="ECO:0007669"/>
    <property type="project" value="InterPro"/>
</dbReference>
<dbReference type="GO" id="GO:0005524">
    <property type="term" value="F:ATP binding"/>
    <property type="evidence" value="ECO:0007669"/>
    <property type="project" value="UniProtKB-KW"/>
</dbReference>
<gene>
    <name evidence="5" type="ORF">H8D96_05440</name>
</gene>